<comment type="caution">
    <text evidence="1">The sequence shown here is derived from an EMBL/GenBank/DDBJ whole genome shotgun (WGS) entry which is preliminary data.</text>
</comment>
<evidence type="ECO:0008006" key="3">
    <source>
        <dbReference type="Google" id="ProtNLM"/>
    </source>
</evidence>
<accession>A0A1X1RK47</accession>
<dbReference type="EMBL" id="LQOJ01000017">
    <property type="protein sequence ID" value="ORV08047.1"/>
    <property type="molecule type" value="Genomic_DNA"/>
</dbReference>
<evidence type="ECO:0000313" key="1">
    <source>
        <dbReference type="EMBL" id="ORV08047.1"/>
    </source>
</evidence>
<dbReference type="Proteomes" id="UP000193484">
    <property type="component" value="Unassembled WGS sequence"/>
</dbReference>
<evidence type="ECO:0000313" key="2">
    <source>
        <dbReference type="Proteomes" id="UP000193484"/>
    </source>
</evidence>
<dbReference type="AlphaFoldDB" id="A0A1X1RK47"/>
<name>A0A1X1RK47_MYCFA</name>
<gene>
    <name evidence="1" type="ORF">AWC04_02580</name>
</gene>
<reference evidence="1 2" key="1">
    <citation type="submission" date="2016-01" db="EMBL/GenBank/DDBJ databases">
        <title>The new phylogeny of the genus Mycobacterium.</title>
        <authorList>
            <person name="Tarcisio F."/>
            <person name="Conor M."/>
            <person name="Antonella G."/>
            <person name="Elisabetta G."/>
            <person name="Giulia F.S."/>
            <person name="Sara T."/>
            <person name="Anna F."/>
            <person name="Clotilde B."/>
            <person name="Roberto B."/>
            <person name="Veronica D.S."/>
            <person name="Fabio R."/>
            <person name="Monica P."/>
            <person name="Olivier J."/>
            <person name="Enrico T."/>
            <person name="Nicola S."/>
        </authorList>
    </citation>
    <scope>NUCLEOTIDE SEQUENCE [LARGE SCALE GENOMIC DNA]</scope>
    <source>
        <strain evidence="1 2">DSM 44179</strain>
    </source>
</reference>
<sequence>MPPRKEIIAKIRKAAKSKGIEFTELRQGGNHTIFDLDGDRIPIGRHRQFDERYTRMVYEECQNKLGKGWWK</sequence>
<dbReference type="OrthoDB" id="9799039at2"/>
<organism evidence="1 2">
    <name type="scientific">Mycolicibacterium fallax</name>
    <name type="common">Mycobacterium fallax</name>
    <dbReference type="NCBI Taxonomy" id="1793"/>
    <lineage>
        <taxon>Bacteria</taxon>
        <taxon>Bacillati</taxon>
        <taxon>Actinomycetota</taxon>
        <taxon>Actinomycetes</taxon>
        <taxon>Mycobacteriales</taxon>
        <taxon>Mycobacteriaceae</taxon>
        <taxon>Mycolicibacterium</taxon>
    </lineage>
</organism>
<protein>
    <recommendedName>
        <fullName evidence="3">Toxin HicA</fullName>
    </recommendedName>
</protein>
<dbReference type="STRING" id="1793.AWC04_02580"/>
<keyword evidence="2" id="KW-1185">Reference proteome</keyword>
<dbReference type="RefSeq" id="WP_085092796.1">
    <property type="nucleotide sequence ID" value="NZ_JACKRW010000502.1"/>
</dbReference>
<proteinExistence type="predicted"/>